<dbReference type="RefSeq" id="WP_004023420.1">
    <property type="nucleotide sequence ID" value="NZ_BAFD01000124.1"/>
</dbReference>
<keyword evidence="2" id="KW-1185">Reference proteome</keyword>
<evidence type="ECO:0008006" key="3">
    <source>
        <dbReference type="Google" id="ProtNLM"/>
    </source>
</evidence>
<dbReference type="Proteomes" id="UP000004881">
    <property type="component" value="Unassembled WGS sequence"/>
</dbReference>
<name>A0ABQ0HKX1_9ACTN</name>
<reference evidence="1 2" key="1">
    <citation type="submission" date="2012-02" db="EMBL/GenBank/DDBJ databases">
        <title>Whole genome shotgun sequence of Gordonia terrae NBRC 100016.</title>
        <authorList>
            <person name="Takarada H."/>
            <person name="Hosoyama A."/>
            <person name="Tsuchikane K."/>
            <person name="Katsumata H."/>
            <person name="Yamazaki S."/>
            <person name="Fujita N."/>
        </authorList>
    </citation>
    <scope>NUCLEOTIDE SEQUENCE [LARGE SCALE GENOMIC DNA]</scope>
    <source>
        <strain evidence="1 2">NBRC 100016</strain>
    </source>
</reference>
<dbReference type="EMBL" id="BAFD01000124">
    <property type="protein sequence ID" value="GAB46526.1"/>
    <property type="molecule type" value="Genomic_DNA"/>
</dbReference>
<sequence>MSPVRTSARALSAPIVAGSPFAVPRLRPGTPILVQPGNSVRVGIDPADSLLLDLDASVSAHSVAALLRSLEDACTSDTFSRRARRAGLQDDDLVLVLSSLVSAGRAVAEVERRSSDFHVLIHGQGPLSEHLTSSLAGSGTSSARHTMRRLPDGSLDAVDTDLVILTDFVVHDPQVVFALTRAGIPHLLVRVRDGVGIVGPLVLPGLSGCLMCADRHRSDADPEWPALAAQLIRTSGQASATVQAMTAAIAYSQIEWLVAAVHSRRSGSDSPAAPQLLDRVLEVRDDPTRLDIKRWSPHPDCDCRAVRDQRARSSIV</sequence>
<dbReference type="Gene3D" id="3.40.50.720">
    <property type="entry name" value="NAD(P)-binding Rossmann-like Domain"/>
    <property type="match status" value="1"/>
</dbReference>
<proteinExistence type="predicted"/>
<gene>
    <name evidence="1" type="ORF">GOTRE_175_00060</name>
</gene>
<protein>
    <recommendedName>
        <fullName evidence="3">Bacteriocin biosynthesis cyclodehydratase domain-containing protein</fullName>
    </recommendedName>
</protein>
<organism evidence="1 2">
    <name type="scientific">Gordonia terrae NBRC 100016</name>
    <dbReference type="NCBI Taxonomy" id="1089454"/>
    <lineage>
        <taxon>Bacteria</taxon>
        <taxon>Bacillati</taxon>
        <taxon>Actinomycetota</taxon>
        <taxon>Actinomycetes</taxon>
        <taxon>Mycobacteriales</taxon>
        <taxon>Gordoniaceae</taxon>
        <taxon>Gordonia</taxon>
    </lineage>
</organism>
<evidence type="ECO:0000313" key="2">
    <source>
        <dbReference type="Proteomes" id="UP000004881"/>
    </source>
</evidence>
<comment type="caution">
    <text evidence="1">The sequence shown here is derived from an EMBL/GenBank/DDBJ whole genome shotgun (WGS) entry which is preliminary data.</text>
</comment>
<evidence type="ECO:0000313" key="1">
    <source>
        <dbReference type="EMBL" id="GAB46526.1"/>
    </source>
</evidence>
<dbReference type="GeneID" id="32689741"/>
<accession>A0ABQ0HKX1</accession>